<dbReference type="RefSeq" id="WP_044348715.1">
    <property type="nucleotide sequence ID" value="NZ_AZAC01000014.1"/>
</dbReference>
<dbReference type="PATRIC" id="fig|1429043.3.peg.2474"/>
<dbReference type="Pfam" id="PF09095">
    <property type="entry name" value="AmyA-gluTrfs_C"/>
    <property type="match status" value="1"/>
</dbReference>
<keyword evidence="2" id="KW-0119">Carbohydrate metabolism</keyword>
<feature type="domain" description="Alpha-amylase/4-alpha-glucanotransferase central" evidence="4">
    <location>
        <begin position="315"/>
        <end position="390"/>
    </location>
</feature>
<dbReference type="GO" id="GO:0030246">
    <property type="term" value="F:carbohydrate binding"/>
    <property type="evidence" value="ECO:0007669"/>
    <property type="project" value="InterPro"/>
</dbReference>
<dbReference type="InterPro" id="IPR015178">
    <property type="entry name" value="A-amylase/a-glucTrfase_central"/>
</dbReference>
<name>A0A0D2GG25_9BACT</name>
<feature type="domain" description="Glycoside hydrolase family 57 N-terminal" evidence="3">
    <location>
        <begin position="10"/>
        <end position="272"/>
    </location>
</feature>
<protein>
    <recommendedName>
        <fullName evidence="8">4-alpha-glucanotransferase</fullName>
    </recommendedName>
</protein>
<dbReference type="InterPro" id="IPR004300">
    <property type="entry name" value="Glyco_hydro_57_N"/>
</dbReference>
<evidence type="ECO:0000256" key="1">
    <source>
        <dbReference type="ARBA" id="ARBA00006821"/>
    </source>
</evidence>
<dbReference type="InterPro" id="IPR028995">
    <property type="entry name" value="Glyco_hydro_57/38_cen_sf"/>
</dbReference>
<comment type="caution">
    <text evidence="6">The sequence shown here is derived from an EMBL/GenBank/DDBJ whole genome shotgun (WGS) entry which is preliminary data.</text>
</comment>
<proteinExistence type="inferred from homology"/>
<keyword evidence="7" id="KW-1185">Reference proteome</keyword>
<reference evidence="6 7" key="1">
    <citation type="submission" date="2013-11" db="EMBL/GenBank/DDBJ databases">
        <title>Metagenomic analysis of a methanogenic consortium involved in long chain n-alkane degradation.</title>
        <authorList>
            <person name="Davidova I.A."/>
            <person name="Callaghan A.V."/>
            <person name="Wawrik B."/>
            <person name="Pruitt S."/>
            <person name="Marks C."/>
            <person name="Duncan K.E."/>
            <person name="Suflita J.M."/>
        </authorList>
    </citation>
    <scope>NUCLEOTIDE SEQUENCE [LARGE SCALE GENOMIC DNA]</scope>
    <source>
        <strain evidence="6 7">SPR</strain>
    </source>
</reference>
<evidence type="ECO:0000313" key="7">
    <source>
        <dbReference type="Proteomes" id="UP000032233"/>
    </source>
</evidence>
<dbReference type="GO" id="GO:0005975">
    <property type="term" value="P:carbohydrate metabolic process"/>
    <property type="evidence" value="ECO:0007669"/>
    <property type="project" value="InterPro"/>
</dbReference>
<dbReference type="Gene3D" id="2.70.98.10">
    <property type="match status" value="1"/>
</dbReference>
<dbReference type="SUPFAM" id="SSF74650">
    <property type="entry name" value="Galactose mutarotase-like"/>
    <property type="match status" value="1"/>
</dbReference>
<gene>
    <name evidence="6" type="ORF">X474_11630</name>
</gene>
<evidence type="ECO:0000256" key="2">
    <source>
        <dbReference type="ARBA" id="ARBA00023277"/>
    </source>
</evidence>
<sequence length="704" mass="79440">MASEKMTLLLVLHAHQPVGNFDHVMHYAYETCYEPVVKTLEQYPEFRCGLHYSGPLLNWLKQNQPGYLEQVAKLSQKGQVEILTGGYYEPLLASIPKRDARAQIVKQSGFTRETFGKKPTGLWLAERIWEPGMPAKIGGLDLAYTLVDDTHLYYAGLGPEAMFGYHLTEREGFGLGVFPTHKELRYSIPFKDPSETLDFLKRVLDSKGPTCATYGDDMEKFGLWPDTWDWVFKRGWLKRFIEAALEASDWLSLGHCGQWASENPPEGRIYLPTAAYEEMLTWALPSRTAVKMEALTKELKQKGEFEEMRPFLRGGIWDNFLVKYRESNLMHKRMLFVSQKLANMDAPELALDHLYQSQCNCAYWHGLFGGLYLAHLRAAVHEHLIKADTLADKALHGKADWAECRALDLDLDGREEVVLAGPHLDAVIHPSYGGSVSVLDLRPQAFNLGLGLTRRHEAYHELLTMTGDEGDSEGEVQSIHDRVVFKEENLEKHLIYDWYERAMFQDHILPEGTGLRDMPGLGFREWGDFVNQPYEILEKGQAKERAWLRLLRKGGIYSDGGNWPLNVEKGFSLGPGALFSVDYIATAPDKGRPGVMFAVEINFSLLAASDPGKHILLPGKEKMGLESPWEKGLVSSLDLVNEADGFVVRLSLNPPALLWCYPVETVSQSESGLERTYQGSSLNLVWPFAANREKLSAGIDLEVL</sequence>
<dbReference type="CDD" id="cd10793">
    <property type="entry name" value="GH57N_TLGT_like"/>
    <property type="match status" value="1"/>
</dbReference>
<dbReference type="Pfam" id="PF09094">
    <property type="entry name" value="AmyA-A_glucT_m"/>
    <property type="match status" value="1"/>
</dbReference>
<dbReference type="SUPFAM" id="SSF88713">
    <property type="entry name" value="Glycoside hydrolase/deacetylase"/>
    <property type="match status" value="1"/>
</dbReference>
<organism evidence="6 7">
    <name type="scientific">Dethiosulfatarculus sandiegensis</name>
    <dbReference type="NCBI Taxonomy" id="1429043"/>
    <lineage>
        <taxon>Bacteria</taxon>
        <taxon>Pseudomonadati</taxon>
        <taxon>Thermodesulfobacteriota</taxon>
        <taxon>Desulfarculia</taxon>
        <taxon>Desulfarculales</taxon>
        <taxon>Desulfarculaceae</taxon>
        <taxon>Dethiosulfatarculus</taxon>
    </lineage>
</organism>
<dbReference type="EMBL" id="AZAC01000014">
    <property type="protein sequence ID" value="KIX13877.1"/>
    <property type="molecule type" value="Genomic_DNA"/>
</dbReference>
<dbReference type="InterPro" id="IPR052046">
    <property type="entry name" value="GH57_Enzymes"/>
</dbReference>
<dbReference type="PANTHER" id="PTHR36306">
    <property type="entry name" value="ALPHA-AMYLASE-RELATED-RELATED"/>
    <property type="match status" value="1"/>
</dbReference>
<evidence type="ECO:0000313" key="6">
    <source>
        <dbReference type="EMBL" id="KIX13877.1"/>
    </source>
</evidence>
<dbReference type="Pfam" id="PF03065">
    <property type="entry name" value="Glyco_hydro_57"/>
    <property type="match status" value="1"/>
</dbReference>
<dbReference type="STRING" id="1429043.X474_11630"/>
<dbReference type="AlphaFoldDB" id="A0A0D2GG25"/>
<feature type="domain" description="Alpha-amylase/4-alpha-glucanotransferase C-terminal" evidence="5">
    <location>
        <begin position="408"/>
        <end position="693"/>
    </location>
</feature>
<dbReference type="OrthoDB" id="8476at2"/>
<dbReference type="GO" id="GO:0003824">
    <property type="term" value="F:catalytic activity"/>
    <property type="evidence" value="ECO:0007669"/>
    <property type="project" value="InterPro"/>
</dbReference>
<comment type="similarity">
    <text evidence="1">Belongs to the glycosyl hydrolase 57 family.</text>
</comment>
<dbReference type="Gene3D" id="3.20.110.20">
    <property type="match status" value="1"/>
</dbReference>
<dbReference type="SUPFAM" id="SSF88688">
    <property type="entry name" value="Families 57/38 glycoside transferase middle domain"/>
    <property type="match status" value="1"/>
</dbReference>
<dbReference type="InParanoid" id="A0A0D2GG25"/>
<evidence type="ECO:0008006" key="8">
    <source>
        <dbReference type="Google" id="ProtNLM"/>
    </source>
</evidence>
<evidence type="ECO:0000259" key="3">
    <source>
        <dbReference type="Pfam" id="PF03065"/>
    </source>
</evidence>
<dbReference type="PANTHER" id="PTHR36306:SF1">
    <property type="entry name" value="ALPHA-AMYLASE-RELATED"/>
    <property type="match status" value="1"/>
</dbReference>
<dbReference type="InterPro" id="IPR015179">
    <property type="entry name" value="A-amylase/a-glucTrfase_C"/>
</dbReference>
<accession>A0A0D2GG25</accession>
<dbReference type="InterPro" id="IPR011330">
    <property type="entry name" value="Glyco_hydro/deAcase_b/a-brl"/>
</dbReference>
<dbReference type="InterPro" id="IPR014718">
    <property type="entry name" value="GH-type_carb-bd"/>
</dbReference>
<evidence type="ECO:0000259" key="4">
    <source>
        <dbReference type="Pfam" id="PF09094"/>
    </source>
</evidence>
<dbReference type="Proteomes" id="UP000032233">
    <property type="component" value="Unassembled WGS sequence"/>
</dbReference>
<evidence type="ECO:0000259" key="5">
    <source>
        <dbReference type="Pfam" id="PF09095"/>
    </source>
</evidence>
<dbReference type="InterPro" id="IPR011013">
    <property type="entry name" value="Gal_mutarotase_sf_dom"/>
</dbReference>